<dbReference type="EMBL" id="SNXS01000002">
    <property type="protein sequence ID" value="TDP73131.1"/>
    <property type="molecule type" value="Genomic_DNA"/>
</dbReference>
<dbReference type="AlphaFoldDB" id="A0A4R6QTE1"/>
<comment type="caution">
    <text evidence="2">The sequence shown here is derived from an EMBL/GenBank/DDBJ whole genome shotgun (WGS) entry which is preliminary data.</text>
</comment>
<reference evidence="2 3" key="1">
    <citation type="submission" date="2019-03" db="EMBL/GenBank/DDBJ databases">
        <title>Genomic Encyclopedia of Type Strains, Phase IV (KMG-IV): sequencing the most valuable type-strain genomes for metagenomic binning, comparative biology and taxonomic classification.</title>
        <authorList>
            <person name="Goeker M."/>
        </authorList>
    </citation>
    <scope>NUCLEOTIDE SEQUENCE [LARGE SCALE GENOMIC DNA]</scope>
    <source>
        <strain evidence="2 3">DSM 16998</strain>
    </source>
</reference>
<protein>
    <submittedName>
        <fullName evidence="2">Type II secretory pathway pseudopilin PulG</fullName>
    </submittedName>
</protein>
<name>A0A4R6QTE1_9BURK</name>
<sequence>MRIGSRTRPQAGFTYIGLLLFVAITGAALAALGQAWTTAVQREKERELEFRGREIAQAIQSYRMASPAQANQPPQYPRSLDDLLVDARQLKPRHHLRRLYPDPLTGKADWVLIPDPANPQAFHGLRSRSEQQLMRRQRPDGTPLLKASEWVFLAQDGAPAAPAQGASAPDGNASGIP</sequence>
<evidence type="ECO:0000313" key="2">
    <source>
        <dbReference type="EMBL" id="TDP73131.1"/>
    </source>
</evidence>
<proteinExistence type="predicted"/>
<dbReference type="OrthoDB" id="5608857at2"/>
<organism evidence="2 3">
    <name type="scientific">Roseateles toxinivorans</name>
    <dbReference type="NCBI Taxonomy" id="270368"/>
    <lineage>
        <taxon>Bacteria</taxon>
        <taxon>Pseudomonadati</taxon>
        <taxon>Pseudomonadota</taxon>
        <taxon>Betaproteobacteria</taxon>
        <taxon>Burkholderiales</taxon>
        <taxon>Sphaerotilaceae</taxon>
        <taxon>Roseateles</taxon>
    </lineage>
</organism>
<evidence type="ECO:0000313" key="3">
    <source>
        <dbReference type="Proteomes" id="UP000295361"/>
    </source>
</evidence>
<gene>
    <name evidence="2" type="ORF">DES47_102877</name>
</gene>
<keyword evidence="1" id="KW-0472">Membrane</keyword>
<keyword evidence="1" id="KW-0812">Transmembrane</keyword>
<feature type="transmembrane region" description="Helical" evidence="1">
    <location>
        <begin position="12"/>
        <end position="36"/>
    </location>
</feature>
<dbReference type="RefSeq" id="WP_133700535.1">
    <property type="nucleotide sequence ID" value="NZ_SNXS01000002.1"/>
</dbReference>
<accession>A0A4R6QTE1</accession>
<dbReference type="Proteomes" id="UP000295361">
    <property type="component" value="Unassembled WGS sequence"/>
</dbReference>
<keyword evidence="3" id="KW-1185">Reference proteome</keyword>
<evidence type="ECO:0000256" key="1">
    <source>
        <dbReference type="SAM" id="Phobius"/>
    </source>
</evidence>
<keyword evidence="1" id="KW-1133">Transmembrane helix</keyword>
<dbReference type="InParanoid" id="A0A4R6QTE1"/>